<keyword evidence="6" id="KW-0539">Nucleus</keyword>
<evidence type="ECO:0000256" key="3">
    <source>
        <dbReference type="ARBA" id="ARBA00017484"/>
    </source>
</evidence>
<comment type="subcellular location">
    <subcellularLocation>
        <location evidence="1">Nucleus</location>
    </subcellularLocation>
</comment>
<dbReference type="PANTHER" id="PTHR12264">
    <property type="entry name" value="TRANSCRIPTION INITIATION FACTOR TFIID SUBUNIT 12"/>
    <property type="match status" value="1"/>
</dbReference>
<evidence type="ECO:0000256" key="4">
    <source>
        <dbReference type="ARBA" id="ARBA00023015"/>
    </source>
</evidence>
<comment type="similarity">
    <text evidence="2">Belongs to the TAF12 family.</text>
</comment>
<dbReference type="GO" id="GO:0000124">
    <property type="term" value="C:SAGA complex"/>
    <property type="evidence" value="ECO:0007669"/>
    <property type="project" value="InterPro"/>
</dbReference>
<sequence>MKFIDFILNEVLKKNCNFTIIFKEYLKNFKKFALNAAVIMDGSNMNCQQGVESDMNKFDSSRMNSMWPYSLPVDRYPPQYRNVFHETSSQQVAVSDMSGSSSTSQHQATIVNTLPVMGTLQSVLTTGINPTQLNTGIPTNVGVSTSAMNTIGMNSSNTSASGGINTSGMSTVGIPVGIGPGVTTIGLVSGVNTIGISTAGMNTIGMNSAVVMSSSMNTSGINTGVNTSGINAGVGVSSGINTIGMNTSSSAVTGTVNSVGINTASASINTNGLNAAVLNSAVNSAGIVNAIAMNNAMNNAGVNTSINSNTMNVAAGGTVVNAGVNTPIITAVNAAINSNVNAAVNAGVNTSISNNSTLNSTMNSAIMSNSSTNSTGVNTPNISAAAQTSSTSTSTGASSQEQPTQILTRMRLQDLVREVDPNEQLDEDVEDVLLQMADDFVESAITAACLLAKHRKSNTVEVKDLQLHLERNWNMWIPGFGTDELRPYKRSSVTEAHKQRMTLIRKTLKKY</sequence>
<evidence type="ECO:0000313" key="10">
    <source>
        <dbReference type="Proteomes" id="UP001461498"/>
    </source>
</evidence>
<dbReference type="InterPro" id="IPR037794">
    <property type="entry name" value="TAF12"/>
</dbReference>
<name>A0AAW1DLC0_9HEMI</name>
<dbReference type="CDD" id="cd07981">
    <property type="entry name" value="HFD_TAF12"/>
    <property type="match status" value="1"/>
</dbReference>
<evidence type="ECO:0000256" key="2">
    <source>
        <dbReference type="ARBA" id="ARBA00007530"/>
    </source>
</evidence>
<comment type="caution">
    <text evidence="9">The sequence shown here is derived from an EMBL/GenBank/DDBJ whole genome shotgun (WGS) entry which is preliminary data.</text>
</comment>
<feature type="region of interest" description="Disordered" evidence="7">
    <location>
        <begin position="369"/>
        <end position="405"/>
    </location>
</feature>
<dbReference type="InterPro" id="IPR003228">
    <property type="entry name" value="TFIID_TAF12_dom"/>
</dbReference>
<evidence type="ECO:0000313" key="9">
    <source>
        <dbReference type="EMBL" id="KAK9511402.1"/>
    </source>
</evidence>
<gene>
    <name evidence="9" type="ORF">O3M35_000064</name>
</gene>
<proteinExistence type="inferred from homology"/>
<dbReference type="SUPFAM" id="SSF47113">
    <property type="entry name" value="Histone-fold"/>
    <property type="match status" value="1"/>
</dbReference>
<dbReference type="Proteomes" id="UP001461498">
    <property type="component" value="Unassembled WGS sequence"/>
</dbReference>
<dbReference type="InterPro" id="IPR009072">
    <property type="entry name" value="Histone-fold"/>
</dbReference>
<evidence type="ECO:0000256" key="7">
    <source>
        <dbReference type="SAM" id="MobiDB-lite"/>
    </source>
</evidence>
<dbReference type="GO" id="GO:0046982">
    <property type="term" value="F:protein heterodimerization activity"/>
    <property type="evidence" value="ECO:0007669"/>
    <property type="project" value="InterPro"/>
</dbReference>
<reference evidence="9 10" key="1">
    <citation type="submission" date="2022-12" db="EMBL/GenBank/DDBJ databases">
        <title>Chromosome-level genome assembly of true bugs.</title>
        <authorList>
            <person name="Ma L."/>
            <person name="Li H."/>
        </authorList>
    </citation>
    <scope>NUCLEOTIDE SEQUENCE [LARGE SCALE GENOMIC DNA]</scope>
    <source>
        <strain evidence="9">Lab_2022b</strain>
    </source>
</reference>
<accession>A0AAW1DLC0</accession>
<dbReference type="GO" id="GO:0017025">
    <property type="term" value="F:TBP-class protein binding"/>
    <property type="evidence" value="ECO:0007669"/>
    <property type="project" value="TreeGrafter"/>
</dbReference>
<dbReference type="FunFam" id="1.10.20.10:FF:000011">
    <property type="entry name" value="Transcription initiation factor TFIID subunit 12"/>
    <property type="match status" value="1"/>
</dbReference>
<organism evidence="9 10">
    <name type="scientific">Rhynocoris fuscipes</name>
    <dbReference type="NCBI Taxonomy" id="488301"/>
    <lineage>
        <taxon>Eukaryota</taxon>
        <taxon>Metazoa</taxon>
        <taxon>Ecdysozoa</taxon>
        <taxon>Arthropoda</taxon>
        <taxon>Hexapoda</taxon>
        <taxon>Insecta</taxon>
        <taxon>Pterygota</taxon>
        <taxon>Neoptera</taxon>
        <taxon>Paraneoptera</taxon>
        <taxon>Hemiptera</taxon>
        <taxon>Heteroptera</taxon>
        <taxon>Panheteroptera</taxon>
        <taxon>Cimicomorpha</taxon>
        <taxon>Reduviidae</taxon>
        <taxon>Harpactorinae</taxon>
        <taxon>Harpactorini</taxon>
        <taxon>Rhynocoris</taxon>
    </lineage>
</organism>
<dbReference type="EMBL" id="JAPXFL010000001">
    <property type="protein sequence ID" value="KAK9511402.1"/>
    <property type="molecule type" value="Genomic_DNA"/>
</dbReference>
<dbReference type="PRINTS" id="PR01608">
    <property type="entry name" value="BACINVASINC"/>
</dbReference>
<dbReference type="GO" id="GO:0051123">
    <property type="term" value="P:RNA polymerase II preinitiation complex assembly"/>
    <property type="evidence" value="ECO:0007669"/>
    <property type="project" value="TreeGrafter"/>
</dbReference>
<keyword evidence="4" id="KW-0805">Transcription regulation</keyword>
<evidence type="ECO:0000259" key="8">
    <source>
        <dbReference type="Pfam" id="PF03847"/>
    </source>
</evidence>
<dbReference type="Pfam" id="PF03847">
    <property type="entry name" value="TFIID_20kDa"/>
    <property type="match status" value="1"/>
</dbReference>
<dbReference type="AlphaFoldDB" id="A0AAW1DLC0"/>
<evidence type="ECO:0000256" key="1">
    <source>
        <dbReference type="ARBA" id="ARBA00004123"/>
    </source>
</evidence>
<dbReference type="PANTHER" id="PTHR12264:SF21">
    <property type="entry name" value="TRANSCRIPTION INITIATION FACTOR TFIID SUBUNIT 12"/>
    <property type="match status" value="1"/>
</dbReference>
<evidence type="ECO:0000256" key="6">
    <source>
        <dbReference type="ARBA" id="ARBA00023242"/>
    </source>
</evidence>
<dbReference type="Gene3D" id="1.10.20.10">
    <property type="entry name" value="Histone, subunit A"/>
    <property type="match status" value="1"/>
</dbReference>
<keyword evidence="5" id="KW-0804">Transcription</keyword>
<dbReference type="GO" id="GO:0005669">
    <property type="term" value="C:transcription factor TFIID complex"/>
    <property type="evidence" value="ECO:0007669"/>
    <property type="project" value="InterPro"/>
</dbReference>
<dbReference type="GO" id="GO:0003677">
    <property type="term" value="F:DNA binding"/>
    <property type="evidence" value="ECO:0007669"/>
    <property type="project" value="TreeGrafter"/>
</dbReference>
<evidence type="ECO:0000256" key="5">
    <source>
        <dbReference type="ARBA" id="ARBA00023163"/>
    </source>
</evidence>
<protein>
    <recommendedName>
        <fullName evidence="3">Transcription initiation factor TFIID subunit 12</fullName>
    </recommendedName>
</protein>
<feature type="domain" description="Transcription initiation factor TFIID subunit 12" evidence="8">
    <location>
        <begin position="409"/>
        <end position="475"/>
    </location>
</feature>
<keyword evidence="10" id="KW-1185">Reference proteome</keyword>
<feature type="compositionally biased region" description="Low complexity" evidence="7">
    <location>
        <begin position="369"/>
        <end position="400"/>
    </location>
</feature>